<dbReference type="AlphaFoldDB" id="A0A2H0VD16"/>
<evidence type="ECO:0000313" key="1">
    <source>
        <dbReference type="EMBL" id="PIR96249.1"/>
    </source>
</evidence>
<gene>
    <name evidence="1" type="ORF">COT92_02085</name>
</gene>
<comment type="caution">
    <text evidence="1">The sequence shown here is derived from an EMBL/GenBank/DDBJ whole genome shotgun (WGS) entry which is preliminary data.</text>
</comment>
<evidence type="ECO:0000313" key="2">
    <source>
        <dbReference type="Proteomes" id="UP000230922"/>
    </source>
</evidence>
<sequence length="70" mass="7716">MEEAMTDREKIVRIVANIQRVDVGKITDATVLGPKVLSILMTVAVVVRKSLYVNNLLTATMGDLVKQCKD</sequence>
<organism evidence="1 2">
    <name type="scientific">Candidatus Doudnabacteria bacterium CG10_big_fil_rev_8_21_14_0_10_42_18</name>
    <dbReference type="NCBI Taxonomy" id="1974552"/>
    <lineage>
        <taxon>Bacteria</taxon>
        <taxon>Candidatus Doudnaibacteriota</taxon>
    </lineage>
</organism>
<protein>
    <submittedName>
        <fullName evidence="1">Uncharacterized protein</fullName>
    </submittedName>
</protein>
<dbReference type="Proteomes" id="UP000230922">
    <property type="component" value="Unassembled WGS sequence"/>
</dbReference>
<dbReference type="EMBL" id="PFAK01000037">
    <property type="protein sequence ID" value="PIR96249.1"/>
    <property type="molecule type" value="Genomic_DNA"/>
</dbReference>
<name>A0A2H0VD16_9BACT</name>
<reference evidence="2" key="1">
    <citation type="submission" date="2017-09" db="EMBL/GenBank/DDBJ databases">
        <title>Depth-based differentiation of microbial function through sediment-hosted aquifers and enrichment of novel symbionts in the deep terrestrial subsurface.</title>
        <authorList>
            <person name="Probst A.J."/>
            <person name="Ladd B."/>
            <person name="Jarett J.K."/>
            <person name="Geller-Mcgrath D.E."/>
            <person name="Sieber C.M.K."/>
            <person name="Emerson J.B."/>
            <person name="Anantharaman K."/>
            <person name="Thomas B.C."/>
            <person name="Malmstrom R."/>
            <person name="Stieglmeier M."/>
            <person name="Klingl A."/>
            <person name="Woyke T."/>
            <person name="Ryan C.M."/>
            <person name="Banfield J.F."/>
        </authorList>
    </citation>
    <scope>NUCLEOTIDE SEQUENCE [LARGE SCALE GENOMIC DNA]</scope>
</reference>
<accession>A0A2H0VD16</accession>
<proteinExistence type="predicted"/>